<proteinExistence type="evidence at transcript level"/>
<dbReference type="InterPro" id="IPR006176">
    <property type="entry name" value="3-OHacyl-CoA_DH_NAD-bd"/>
</dbReference>
<dbReference type="NCBIfam" id="NF004783">
    <property type="entry name" value="PRK06129.1"/>
    <property type="match status" value="1"/>
</dbReference>
<dbReference type="SUPFAM" id="SSF48179">
    <property type="entry name" value="6-phosphogluconate dehydrogenase C-terminal domain-like"/>
    <property type="match status" value="1"/>
</dbReference>
<accession>A0A2P2HXQ3</accession>
<evidence type="ECO:0000259" key="4">
    <source>
        <dbReference type="Pfam" id="PF02737"/>
    </source>
</evidence>
<dbReference type="InterPro" id="IPR036291">
    <property type="entry name" value="NAD(P)-bd_dom_sf"/>
</dbReference>
<name>A0A2P2HXQ3_9CRUS</name>
<feature type="domain" description="3-hydroxyacyl-CoA dehydrogenase NAD binding" evidence="4">
    <location>
        <begin position="5"/>
        <end position="185"/>
    </location>
</feature>
<dbReference type="Pfam" id="PF02737">
    <property type="entry name" value="3HCDH_N"/>
    <property type="match status" value="1"/>
</dbReference>
<comment type="similarity">
    <text evidence="1">Belongs to the 3-hydroxyacyl-CoA dehydrogenase family.</text>
</comment>
<dbReference type="EMBL" id="IACF01000803">
    <property type="protein sequence ID" value="LAB66555.1"/>
    <property type="molecule type" value="mRNA"/>
</dbReference>
<organism evidence="5">
    <name type="scientific">Hirondellea gigas</name>
    <dbReference type="NCBI Taxonomy" id="1518452"/>
    <lineage>
        <taxon>Eukaryota</taxon>
        <taxon>Metazoa</taxon>
        <taxon>Ecdysozoa</taxon>
        <taxon>Arthropoda</taxon>
        <taxon>Crustacea</taxon>
        <taxon>Multicrustacea</taxon>
        <taxon>Malacostraca</taxon>
        <taxon>Eumalacostraca</taxon>
        <taxon>Peracarida</taxon>
        <taxon>Amphipoda</taxon>
        <taxon>Amphilochidea</taxon>
        <taxon>Lysianassida</taxon>
        <taxon>Lysianassidira</taxon>
        <taxon>Lysianassoidea</taxon>
        <taxon>Lysianassidae</taxon>
        <taxon>Hirondellea</taxon>
    </lineage>
</organism>
<dbReference type="PANTHER" id="PTHR48075">
    <property type="entry name" value="3-HYDROXYACYL-COA DEHYDROGENASE FAMILY PROTEIN"/>
    <property type="match status" value="1"/>
</dbReference>
<dbReference type="InterPro" id="IPR008927">
    <property type="entry name" value="6-PGluconate_DH-like_C_sf"/>
</dbReference>
<dbReference type="PANTHER" id="PTHR48075:SF1">
    <property type="entry name" value="LAMBDA-CRYSTALLIN HOMOLOG"/>
    <property type="match status" value="1"/>
</dbReference>
<protein>
    <submittedName>
        <fullName evidence="5">Lambda-crystallin homolog</fullName>
    </submittedName>
</protein>
<evidence type="ECO:0000313" key="5">
    <source>
        <dbReference type="EMBL" id="LAB66555.1"/>
    </source>
</evidence>
<dbReference type="AlphaFoldDB" id="A0A2P2HXQ3"/>
<keyword evidence="2" id="KW-0560">Oxidoreductase</keyword>
<evidence type="ECO:0000256" key="2">
    <source>
        <dbReference type="ARBA" id="ARBA00023002"/>
    </source>
</evidence>
<dbReference type="FunFam" id="3.40.50.720:FF:000356">
    <property type="entry name" value="Lambda-crystallin homolog"/>
    <property type="match status" value="1"/>
</dbReference>
<dbReference type="GO" id="GO:0070403">
    <property type="term" value="F:NAD+ binding"/>
    <property type="evidence" value="ECO:0007669"/>
    <property type="project" value="InterPro"/>
</dbReference>
<feature type="domain" description="3-hydroxyacyl-CoA dehydrogenase C-terminal" evidence="3">
    <location>
        <begin position="189"/>
        <end position="248"/>
    </location>
</feature>
<dbReference type="Pfam" id="PF00725">
    <property type="entry name" value="3HCDH"/>
    <property type="match status" value="1"/>
</dbReference>
<dbReference type="GO" id="GO:0050104">
    <property type="term" value="F:L-gulonate 3-dehydrogenase activity"/>
    <property type="evidence" value="ECO:0007669"/>
    <property type="project" value="TreeGrafter"/>
</dbReference>
<dbReference type="InterPro" id="IPR013328">
    <property type="entry name" value="6PGD_dom2"/>
</dbReference>
<reference evidence="5" key="1">
    <citation type="journal article" date="2018" name="Biosci. Biotechnol. Biochem.">
        <title>Polysaccharide hydrolase of the hadal zone amphipods Hirondellea gigas.</title>
        <authorList>
            <person name="Kobayashi H."/>
            <person name="Nagahama T."/>
            <person name="Arai W."/>
            <person name="Sasagawa Y."/>
            <person name="Umeda M."/>
            <person name="Hayashi T."/>
            <person name="Nikaido I."/>
            <person name="Watanabe H."/>
            <person name="Oguri K."/>
            <person name="Kitazato H."/>
            <person name="Fujioka K."/>
            <person name="Kido Y."/>
            <person name="Takami H."/>
        </authorList>
    </citation>
    <scope>NUCLEOTIDE SEQUENCE</scope>
    <source>
        <tissue evidence="5">Whole body</tissue>
    </source>
</reference>
<dbReference type="Gene3D" id="3.40.50.720">
    <property type="entry name" value="NAD(P)-binding Rossmann-like Domain"/>
    <property type="match status" value="1"/>
</dbReference>
<dbReference type="SUPFAM" id="SSF51735">
    <property type="entry name" value="NAD(P)-binding Rossmann-fold domains"/>
    <property type="match status" value="1"/>
</dbReference>
<dbReference type="InterPro" id="IPR006108">
    <property type="entry name" value="3HC_DH_C"/>
</dbReference>
<evidence type="ECO:0000259" key="3">
    <source>
        <dbReference type="Pfam" id="PF00725"/>
    </source>
</evidence>
<dbReference type="GO" id="GO:0006631">
    <property type="term" value="P:fatty acid metabolic process"/>
    <property type="evidence" value="ECO:0007669"/>
    <property type="project" value="InterPro"/>
</dbReference>
<dbReference type="Gene3D" id="1.10.1040.10">
    <property type="entry name" value="N-(1-d-carboxylethyl)-l-norvaline Dehydrogenase, domain 2"/>
    <property type="match status" value="1"/>
</dbReference>
<sequence length="318" mass="35360">MESKKIGIVGSGLIGRSWAMLFTSVGYHVAIYDVTIDQVTSSLAEVLKQLQELEASGMLRGTDDAQTQHNRLTGTATLKECVCDAMFVQECIPENLDLKIKLFAELDKLVGENTILSSSTSCIMPSKFTEPLVHRENCIVSHPVNPPYFVPLVEVVPAPWTSASTVSRTKELMTELGQEPVVFSKELPGFGLNRIQYVILNECYHLVQDGVLSARDVDKLMSCGLGPRYTWMGPLETAHLNADGLGSYIERYGPTIMDVSSTMKGNADWSLPAANDLVQQCNDMIPIDRLEARRVWRDERLTAFAALRTQMKRKEKTD</sequence>
<evidence type="ECO:0000256" key="1">
    <source>
        <dbReference type="ARBA" id="ARBA00009463"/>
    </source>
</evidence>